<sequence length="42" mass="4627">MSEKKIELSSSLEDYLETIFMVAEEKGAALKNLVAAAKQLRA</sequence>
<keyword evidence="2" id="KW-1185">Reference proteome</keyword>
<evidence type="ECO:0000313" key="1">
    <source>
        <dbReference type="EMBL" id="QHI68309.1"/>
    </source>
</evidence>
<accession>A0A6P1M0J2</accession>
<reference evidence="1 2" key="1">
    <citation type="submission" date="2020-01" db="EMBL/GenBank/DDBJ databases">
        <title>Ponticoccus aerotolerans gen. nov., sp. nov., an anaerobic bacterium and proposal of Ponticoccusceae fam. nov., Ponticoccusles ord. nov. and Ponticoccuse classis nov. in the phylum Kiritimatiellaeota.</title>
        <authorList>
            <person name="Zhou L.Y."/>
            <person name="Du Z.J."/>
        </authorList>
    </citation>
    <scope>NUCLEOTIDE SEQUENCE [LARGE SCALE GENOMIC DNA]</scope>
    <source>
        <strain evidence="1 2">S-5007</strain>
    </source>
</reference>
<dbReference type="KEGG" id="taer:GT409_02165"/>
<proteinExistence type="predicted"/>
<dbReference type="AlphaFoldDB" id="A0A6P1M0J2"/>
<gene>
    <name evidence="1" type="ORF">GT409_02165</name>
</gene>
<dbReference type="Proteomes" id="UP000464954">
    <property type="component" value="Chromosome"/>
</dbReference>
<organism evidence="1 2">
    <name type="scientific">Tichowtungia aerotolerans</name>
    <dbReference type="NCBI Taxonomy" id="2697043"/>
    <lineage>
        <taxon>Bacteria</taxon>
        <taxon>Pseudomonadati</taxon>
        <taxon>Kiritimatiellota</taxon>
        <taxon>Tichowtungiia</taxon>
        <taxon>Tichowtungiales</taxon>
        <taxon>Tichowtungiaceae</taxon>
        <taxon>Tichowtungia</taxon>
    </lineage>
</organism>
<evidence type="ECO:0000313" key="2">
    <source>
        <dbReference type="Proteomes" id="UP000464954"/>
    </source>
</evidence>
<dbReference type="EMBL" id="CP047593">
    <property type="protein sequence ID" value="QHI68309.1"/>
    <property type="molecule type" value="Genomic_DNA"/>
</dbReference>
<name>A0A6P1M0J2_9BACT</name>
<protein>
    <submittedName>
        <fullName evidence="1">Uncharacterized protein</fullName>
    </submittedName>
</protein>
<dbReference type="RefSeq" id="WP_160626505.1">
    <property type="nucleotide sequence ID" value="NZ_CP047593.1"/>
</dbReference>